<name>A0A7J8NKP8_9ROSI</name>
<protein>
    <submittedName>
        <fullName evidence="1">Uncharacterized protein</fullName>
    </submittedName>
</protein>
<evidence type="ECO:0000313" key="1">
    <source>
        <dbReference type="EMBL" id="MBA0577549.1"/>
    </source>
</evidence>
<organism evidence="1 2">
    <name type="scientific">Gossypium lobatum</name>
    <dbReference type="NCBI Taxonomy" id="34289"/>
    <lineage>
        <taxon>Eukaryota</taxon>
        <taxon>Viridiplantae</taxon>
        <taxon>Streptophyta</taxon>
        <taxon>Embryophyta</taxon>
        <taxon>Tracheophyta</taxon>
        <taxon>Spermatophyta</taxon>
        <taxon>Magnoliopsida</taxon>
        <taxon>eudicotyledons</taxon>
        <taxon>Gunneridae</taxon>
        <taxon>Pentapetalae</taxon>
        <taxon>rosids</taxon>
        <taxon>malvids</taxon>
        <taxon>Malvales</taxon>
        <taxon>Malvaceae</taxon>
        <taxon>Malvoideae</taxon>
        <taxon>Gossypium</taxon>
    </lineage>
</organism>
<keyword evidence="2" id="KW-1185">Reference proteome</keyword>
<dbReference type="EMBL" id="JABEZX010356093">
    <property type="protein sequence ID" value="MBA0577549.1"/>
    <property type="molecule type" value="Genomic_DNA"/>
</dbReference>
<comment type="caution">
    <text evidence="1">The sequence shown here is derived from an EMBL/GenBank/DDBJ whole genome shotgun (WGS) entry which is preliminary data.</text>
</comment>
<gene>
    <name evidence="1" type="ORF">Golob_024476</name>
</gene>
<evidence type="ECO:0000313" key="2">
    <source>
        <dbReference type="Proteomes" id="UP000593572"/>
    </source>
</evidence>
<dbReference type="Proteomes" id="UP000593572">
    <property type="component" value="Unassembled WGS sequence"/>
</dbReference>
<dbReference type="AlphaFoldDB" id="A0A7J8NKP8"/>
<reference evidence="1 2" key="1">
    <citation type="journal article" date="2019" name="Genome Biol. Evol.">
        <title>Insights into the evolution of the New World diploid cottons (Gossypium, subgenus Houzingenia) based on genome sequencing.</title>
        <authorList>
            <person name="Grover C.E."/>
            <person name="Arick M.A. 2nd"/>
            <person name="Thrash A."/>
            <person name="Conover J.L."/>
            <person name="Sanders W.S."/>
            <person name="Peterson D.G."/>
            <person name="Frelichowski J.E."/>
            <person name="Scheffler J.A."/>
            <person name="Scheffler B.E."/>
            <person name="Wendel J.F."/>
        </authorList>
    </citation>
    <scope>NUCLEOTIDE SEQUENCE [LARGE SCALE GENOMIC DNA]</scope>
    <source>
        <strain evidence="1">157</strain>
        <tissue evidence="1">Leaf</tissue>
    </source>
</reference>
<proteinExistence type="predicted"/>
<accession>A0A7J8NKP8</accession>
<sequence>MGSRFQGHNLVHSVVIAEALDILIGSNLP</sequence>